<dbReference type="InterPro" id="IPR044240">
    <property type="entry name" value="STR4-like"/>
</dbReference>
<feature type="domain" description="Rhodanese" evidence="2">
    <location>
        <begin position="286"/>
        <end position="344"/>
    </location>
</feature>
<evidence type="ECO:0000313" key="4">
    <source>
        <dbReference type="Proteomes" id="UP000224567"/>
    </source>
</evidence>
<dbReference type="SUPFAM" id="SSF52821">
    <property type="entry name" value="Rhodanese/Cell cycle control phosphatase"/>
    <property type="match status" value="1"/>
</dbReference>
<sequence>MFSRRLASLFIPERVGEARDDEEEEKTGLGRLGRFGWGFLDSGSRCCWSWYVCLLVRVVRMFGLKEVMDGEWAGSRYFEGGLGCWVEVAKGLVWVDLGGISTCLVVKKHHQIHRCSPKFTHRRSCPTNSIQLNSSPKTRKMFPVLQMEAPIQQILFLCTSLSSFPLTSLASETTIPVVPSPSPKISIEAILLSIDDFFNKYPFFVAGVTFIWLVVIPLTEEYLQKYKFISAVDAFGKLRDDPSCQLLDVRDNKSLAYLPSPSLKMFNKSVLQVEFRQGDGDEVAFVKRVFDNIKDPQNTTLCVIDNFDGNSIKVAELLVKNGLKEAYAIRGGIRGKKGWQEIQETLLPPSVHVYPKKKVKGLQLQDSNNGVIEANEIDSQSPSAIGVAQVEQRRNSSIKNSADLTSAAKCGPRSSSPYPNYPDLKPPSSPTPSKPQN</sequence>
<dbReference type="InterPro" id="IPR036873">
    <property type="entry name" value="Rhodanese-like_dom_sf"/>
</dbReference>
<dbReference type="InterPro" id="IPR001763">
    <property type="entry name" value="Rhodanese-like_dom"/>
</dbReference>
<name>A0A2G2X1L1_CAPBA</name>
<proteinExistence type="predicted"/>
<dbReference type="OrthoDB" id="1696354at2759"/>
<dbReference type="EMBL" id="MLFT02000004">
    <property type="protein sequence ID" value="PHT51377.1"/>
    <property type="molecule type" value="Genomic_DNA"/>
</dbReference>
<evidence type="ECO:0000313" key="3">
    <source>
        <dbReference type="EMBL" id="PHT51377.1"/>
    </source>
</evidence>
<feature type="compositionally biased region" description="Pro residues" evidence="1">
    <location>
        <begin position="424"/>
        <end position="437"/>
    </location>
</feature>
<comment type="caution">
    <text evidence="3">The sequence shown here is derived from an EMBL/GenBank/DDBJ whole genome shotgun (WGS) entry which is preliminary data.</text>
</comment>
<dbReference type="STRING" id="33114.A0A2G2X1L1"/>
<dbReference type="PANTHER" id="PTHR47377:SF3">
    <property type="entry name" value="RHODANESE-LIKE DOMAIN-CONTAINING PROTEIN 4A, CHLOROPLASTIC"/>
    <property type="match status" value="1"/>
</dbReference>
<dbReference type="PROSITE" id="PS50206">
    <property type="entry name" value="RHODANESE_3"/>
    <property type="match status" value="1"/>
</dbReference>
<reference evidence="3 4" key="1">
    <citation type="journal article" date="2017" name="Genome Biol.">
        <title>New reference genome sequences of hot pepper reveal the massive evolution of plant disease-resistance genes by retroduplication.</title>
        <authorList>
            <person name="Kim S."/>
            <person name="Park J."/>
            <person name="Yeom S.I."/>
            <person name="Kim Y.M."/>
            <person name="Seo E."/>
            <person name="Kim K.T."/>
            <person name="Kim M.S."/>
            <person name="Lee J.M."/>
            <person name="Cheong K."/>
            <person name="Shin H.S."/>
            <person name="Kim S.B."/>
            <person name="Han K."/>
            <person name="Lee J."/>
            <person name="Park M."/>
            <person name="Lee H.A."/>
            <person name="Lee H.Y."/>
            <person name="Lee Y."/>
            <person name="Oh S."/>
            <person name="Lee J.H."/>
            <person name="Choi E."/>
            <person name="Choi E."/>
            <person name="Lee S.E."/>
            <person name="Jeon J."/>
            <person name="Kim H."/>
            <person name="Choi G."/>
            <person name="Song H."/>
            <person name="Lee J."/>
            <person name="Lee S.C."/>
            <person name="Kwon J.K."/>
            <person name="Lee H.Y."/>
            <person name="Koo N."/>
            <person name="Hong Y."/>
            <person name="Kim R.W."/>
            <person name="Kang W.H."/>
            <person name="Huh J.H."/>
            <person name="Kang B.C."/>
            <person name="Yang T.J."/>
            <person name="Lee Y.H."/>
            <person name="Bennetzen J.L."/>
            <person name="Choi D."/>
        </authorList>
    </citation>
    <scope>NUCLEOTIDE SEQUENCE [LARGE SCALE GENOMIC DNA]</scope>
    <source>
        <strain evidence="4">cv. PBC81</strain>
    </source>
</reference>
<dbReference type="Gene3D" id="3.40.250.10">
    <property type="entry name" value="Rhodanese-like domain"/>
    <property type="match status" value="1"/>
</dbReference>
<accession>A0A2G2X1L1</accession>
<dbReference type="Proteomes" id="UP000224567">
    <property type="component" value="Unassembled WGS sequence"/>
</dbReference>
<feature type="region of interest" description="Disordered" evidence="1">
    <location>
        <begin position="394"/>
        <end position="437"/>
    </location>
</feature>
<protein>
    <submittedName>
        <fullName evidence="3">Rhodanese-like domain-containing protein 4A, chloroplastic</fullName>
    </submittedName>
</protein>
<evidence type="ECO:0000256" key="1">
    <source>
        <dbReference type="SAM" id="MobiDB-lite"/>
    </source>
</evidence>
<gene>
    <name evidence="3" type="ORF">CQW23_11124</name>
</gene>
<reference evidence="4" key="2">
    <citation type="journal article" date="2017" name="J. Anim. Genet.">
        <title>Multiple reference genome sequences of hot pepper reveal the massive evolution of plant disease resistance genes by retroduplication.</title>
        <authorList>
            <person name="Kim S."/>
            <person name="Park J."/>
            <person name="Yeom S.-I."/>
            <person name="Kim Y.-M."/>
            <person name="Seo E."/>
            <person name="Kim K.-T."/>
            <person name="Kim M.-S."/>
            <person name="Lee J.M."/>
            <person name="Cheong K."/>
            <person name="Shin H.-S."/>
            <person name="Kim S.-B."/>
            <person name="Han K."/>
            <person name="Lee J."/>
            <person name="Park M."/>
            <person name="Lee H.-A."/>
            <person name="Lee H.-Y."/>
            <person name="Lee Y."/>
            <person name="Oh S."/>
            <person name="Lee J.H."/>
            <person name="Choi E."/>
            <person name="Choi E."/>
            <person name="Lee S.E."/>
            <person name="Jeon J."/>
            <person name="Kim H."/>
            <person name="Choi G."/>
            <person name="Song H."/>
            <person name="Lee J."/>
            <person name="Lee S.-C."/>
            <person name="Kwon J.-K."/>
            <person name="Lee H.-Y."/>
            <person name="Koo N."/>
            <person name="Hong Y."/>
            <person name="Kim R.W."/>
            <person name="Kang W.-H."/>
            <person name="Huh J.H."/>
            <person name="Kang B.-C."/>
            <person name="Yang T.-J."/>
            <person name="Lee Y.-H."/>
            <person name="Bennetzen J.L."/>
            <person name="Choi D."/>
        </authorList>
    </citation>
    <scope>NUCLEOTIDE SEQUENCE [LARGE SCALE GENOMIC DNA]</scope>
    <source>
        <strain evidence="4">cv. PBC81</strain>
    </source>
</reference>
<organism evidence="3 4">
    <name type="scientific">Capsicum baccatum</name>
    <name type="common">Peruvian pepper</name>
    <dbReference type="NCBI Taxonomy" id="33114"/>
    <lineage>
        <taxon>Eukaryota</taxon>
        <taxon>Viridiplantae</taxon>
        <taxon>Streptophyta</taxon>
        <taxon>Embryophyta</taxon>
        <taxon>Tracheophyta</taxon>
        <taxon>Spermatophyta</taxon>
        <taxon>Magnoliopsida</taxon>
        <taxon>eudicotyledons</taxon>
        <taxon>Gunneridae</taxon>
        <taxon>Pentapetalae</taxon>
        <taxon>asterids</taxon>
        <taxon>lamiids</taxon>
        <taxon>Solanales</taxon>
        <taxon>Solanaceae</taxon>
        <taxon>Solanoideae</taxon>
        <taxon>Capsiceae</taxon>
        <taxon>Capsicum</taxon>
    </lineage>
</organism>
<dbReference type="PANTHER" id="PTHR47377">
    <property type="entry name" value="RHODANESE-LIKE DOMAIN-CONTAINING PROTEIN 4, CHLOROPLASTIC"/>
    <property type="match status" value="1"/>
</dbReference>
<keyword evidence="4" id="KW-1185">Reference proteome</keyword>
<dbReference type="AlphaFoldDB" id="A0A2G2X1L1"/>
<evidence type="ECO:0000259" key="2">
    <source>
        <dbReference type="PROSITE" id="PS50206"/>
    </source>
</evidence>
<feature type="compositionally biased region" description="Polar residues" evidence="1">
    <location>
        <begin position="395"/>
        <end position="404"/>
    </location>
</feature>